<evidence type="ECO:0000259" key="6">
    <source>
        <dbReference type="Pfam" id="PF00389"/>
    </source>
</evidence>
<keyword evidence="4" id="KW-0539">Nucleus</keyword>
<dbReference type="InterPro" id="IPR006140">
    <property type="entry name" value="D-isomer_DH_NAD-bd"/>
</dbReference>
<dbReference type="PANTHER" id="PTHR46029">
    <property type="entry name" value="C-TERMINAL-BINDING PROTEIN"/>
    <property type="match status" value="1"/>
</dbReference>
<dbReference type="GO" id="GO:0006357">
    <property type="term" value="P:regulation of transcription by RNA polymerase II"/>
    <property type="evidence" value="ECO:0007669"/>
    <property type="project" value="TreeGrafter"/>
</dbReference>
<dbReference type="Pfam" id="PF00389">
    <property type="entry name" value="2-Hacid_dh"/>
    <property type="match status" value="1"/>
</dbReference>
<dbReference type="EMBL" id="NAJM01000025">
    <property type="protein sequence ID" value="RVX69993.1"/>
    <property type="molecule type" value="Genomic_DNA"/>
</dbReference>
<sequence length="355" mass="39845">MAPNKRTFTIIQADGLYPDDSIEQQIFTPTESQNYQVKYVQTDLWVPGTPTPKPWTAIDKVLRDEVDGIMVLKMGFTKQDLDLFPRLKVIVRMGVGYDRLDRVCLAERGVTVCNIPDYGTCEVADHALALALSLRRGVLLHHETQRADPPAHWAYIESPLVARLQNTTFGILGIGRIGTAAALRAKAFGWNVLFYDPYVANGYDKSLGVERTRDIKELFRRSTTLSLHCPCTRETRAMVGYDLLKLLPRGAIIVNTARGEIVDLDGVERCLKEGIISGAGLDVLDEEPIPEDRVHPLLQAYRRKDQWLQGRLAVTCHTAYYSPESFVDIRVKSSQTMRDVLIDGLSSNVITPDME</sequence>
<dbReference type="GO" id="GO:0003713">
    <property type="term" value="F:transcription coactivator activity"/>
    <property type="evidence" value="ECO:0007669"/>
    <property type="project" value="TreeGrafter"/>
</dbReference>
<dbReference type="Gene3D" id="3.40.50.720">
    <property type="entry name" value="NAD(P)-binding Rossmann-like Domain"/>
    <property type="match status" value="2"/>
</dbReference>
<accession>A0A438N2T3</accession>
<dbReference type="InterPro" id="IPR006139">
    <property type="entry name" value="D-isomer_2_OHA_DH_cat_dom"/>
</dbReference>
<organism evidence="8 9">
    <name type="scientific">Exophiala mesophila</name>
    <name type="common">Black yeast-like fungus</name>
    <dbReference type="NCBI Taxonomy" id="212818"/>
    <lineage>
        <taxon>Eukaryota</taxon>
        <taxon>Fungi</taxon>
        <taxon>Dikarya</taxon>
        <taxon>Ascomycota</taxon>
        <taxon>Pezizomycotina</taxon>
        <taxon>Eurotiomycetes</taxon>
        <taxon>Chaetothyriomycetidae</taxon>
        <taxon>Chaetothyriales</taxon>
        <taxon>Herpotrichiellaceae</taxon>
        <taxon>Exophiala</taxon>
    </lineage>
</organism>
<dbReference type="SUPFAM" id="SSF51735">
    <property type="entry name" value="NAD(P)-binding Rossmann-fold domains"/>
    <property type="match status" value="1"/>
</dbReference>
<dbReference type="VEuPathDB" id="FungiDB:PV10_08965"/>
<dbReference type="InterPro" id="IPR051638">
    <property type="entry name" value="CTBP_dehydrogenase"/>
</dbReference>
<dbReference type="InterPro" id="IPR043322">
    <property type="entry name" value="CtBP"/>
</dbReference>
<gene>
    <name evidence="8" type="ORF">B0A52_06164</name>
</gene>
<dbReference type="CDD" id="cd05299">
    <property type="entry name" value="CtBP_dh"/>
    <property type="match status" value="1"/>
</dbReference>
<evidence type="ECO:0000313" key="8">
    <source>
        <dbReference type="EMBL" id="RVX69993.1"/>
    </source>
</evidence>
<evidence type="ECO:0000256" key="5">
    <source>
        <dbReference type="RuleBase" id="RU003719"/>
    </source>
</evidence>
<evidence type="ECO:0008006" key="10">
    <source>
        <dbReference type="Google" id="ProtNLM"/>
    </source>
</evidence>
<dbReference type="PANTHER" id="PTHR46029:SF7">
    <property type="entry name" value="C-TERMINAL-BINDING PROTEIN"/>
    <property type="match status" value="1"/>
</dbReference>
<comment type="similarity">
    <text evidence="2 5">Belongs to the D-isomer specific 2-hydroxyacid dehydrogenase family.</text>
</comment>
<name>A0A438N2T3_EXOME</name>
<evidence type="ECO:0000313" key="9">
    <source>
        <dbReference type="Proteomes" id="UP000288859"/>
    </source>
</evidence>
<evidence type="ECO:0000256" key="3">
    <source>
        <dbReference type="ARBA" id="ARBA00023002"/>
    </source>
</evidence>
<dbReference type="GO" id="GO:0005634">
    <property type="term" value="C:nucleus"/>
    <property type="evidence" value="ECO:0007669"/>
    <property type="project" value="UniProtKB-SubCell"/>
</dbReference>
<reference evidence="8 9" key="1">
    <citation type="submission" date="2017-03" db="EMBL/GenBank/DDBJ databases">
        <title>Genomes of endolithic fungi from Antarctica.</title>
        <authorList>
            <person name="Coleine C."/>
            <person name="Masonjones S."/>
            <person name="Stajich J.E."/>
        </authorList>
    </citation>
    <scope>NUCLEOTIDE SEQUENCE [LARGE SCALE GENOMIC DNA]</scope>
    <source>
        <strain evidence="8 9">CCFEE 6314</strain>
    </source>
</reference>
<protein>
    <recommendedName>
        <fullName evidence="10">C-terminal binding protein</fullName>
    </recommendedName>
</protein>
<dbReference type="PROSITE" id="PS00671">
    <property type="entry name" value="D_2_HYDROXYACID_DH_3"/>
    <property type="match status" value="1"/>
</dbReference>
<dbReference type="GO" id="GO:0140297">
    <property type="term" value="F:DNA-binding transcription factor binding"/>
    <property type="evidence" value="ECO:0007669"/>
    <property type="project" value="TreeGrafter"/>
</dbReference>
<proteinExistence type="inferred from homology"/>
<feature type="domain" description="D-isomer specific 2-hydroxyacid dehydrogenase NAD-binding" evidence="7">
    <location>
        <begin position="128"/>
        <end position="300"/>
    </location>
</feature>
<dbReference type="GO" id="GO:0016616">
    <property type="term" value="F:oxidoreductase activity, acting on the CH-OH group of donors, NAD or NADP as acceptor"/>
    <property type="evidence" value="ECO:0007669"/>
    <property type="project" value="InterPro"/>
</dbReference>
<dbReference type="InterPro" id="IPR029753">
    <property type="entry name" value="D-isomer_DH_CS"/>
</dbReference>
<evidence type="ECO:0000256" key="1">
    <source>
        <dbReference type="ARBA" id="ARBA00004123"/>
    </source>
</evidence>
<dbReference type="GO" id="GO:0003714">
    <property type="term" value="F:transcription corepressor activity"/>
    <property type="evidence" value="ECO:0007669"/>
    <property type="project" value="InterPro"/>
</dbReference>
<comment type="caution">
    <text evidence="8">The sequence shown here is derived from an EMBL/GenBank/DDBJ whole genome shotgun (WGS) entry which is preliminary data.</text>
</comment>
<evidence type="ECO:0000256" key="2">
    <source>
        <dbReference type="ARBA" id="ARBA00005854"/>
    </source>
</evidence>
<feature type="domain" description="D-isomer specific 2-hydroxyacid dehydrogenase catalytic" evidence="6">
    <location>
        <begin position="60"/>
        <end position="341"/>
    </location>
</feature>
<dbReference type="InterPro" id="IPR036291">
    <property type="entry name" value="NAD(P)-bd_dom_sf"/>
</dbReference>
<evidence type="ECO:0000256" key="4">
    <source>
        <dbReference type="ARBA" id="ARBA00023242"/>
    </source>
</evidence>
<keyword evidence="3 5" id="KW-0560">Oxidoreductase</keyword>
<evidence type="ECO:0000259" key="7">
    <source>
        <dbReference type="Pfam" id="PF02826"/>
    </source>
</evidence>
<dbReference type="SUPFAM" id="SSF52283">
    <property type="entry name" value="Formate/glycerate dehydrogenase catalytic domain-like"/>
    <property type="match status" value="1"/>
</dbReference>
<dbReference type="AlphaFoldDB" id="A0A438N2T3"/>
<dbReference type="Pfam" id="PF02826">
    <property type="entry name" value="2-Hacid_dh_C"/>
    <property type="match status" value="1"/>
</dbReference>
<dbReference type="Proteomes" id="UP000288859">
    <property type="component" value="Unassembled WGS sequence"/>
</dbReference>
<comment type="subcellular location">
    <subcellularLocation>
        <location evidence="1">Nucleus</location>
    </subcellularLocation>
</comment>
<dbReference type="OrthoDB" id="298012at2759"/>
<dbReference type="GO" id="GO:0001221">
    <property type="term" value="F:transcription coregulator binding"/>
    <property type="evidence" value="ECO:0007669"/>
    <property type="project" value="TreeGrafter"/>
</dbReference>
<dbReference type="GO" id="GO:0051287">
    <property type="term" value="F:NAD binding"/>
    <property type="evidence" value="ECO:0007669"/>
    <property type="project" value="InterPro"/>
</dbReference>